<evidence type="ECO:0000313" key="8">
    <source>
        <dbReference type="Proteomes" id="UP001595925"/>
    </source>
</evidence>
<reference evidence="7 8" key="1">
    <citation type="journal article" date="2019" name="Int. J. Syst. Evol. Microbiol.">
        <title>The Global Catalogue of Microorganisms (GCM) 10K type strain sequencing project: providing services to taxonomists for standard genome sequencing and annotation.</title>
        <authorList>
            <consortium name="The Broad Institute Genomics Platform"/>
            <consortium name="The Broad Institute Genome Sequencing Center for Infectious Disease"/>
            <person name="Wu L."/>
            <person name="Ma J."/>
        </authorList>
    </citation>
    <scope>NUCLEOTIDE SEQUENCE [LARGE SCALE GENOMIC DNA]</scope>
    <source>
        <strain evidence="7 8">CGMCC 1.15824</strain>
    </source>
</reference>
<feature type="transmembrane region" description="Helical" evidence="6">
    <location>
        <begin position="157"/>
        <end position="176"/>
    </location>
</feature>
<evidence type="ECO:0000256" key="3">
    <source>
        <dbReference type="ARBA" id="ARBA00022692"/>
    </source>
</evidence>
<organism evidence="7 8">
    <name type="scientific">Saliphagus infecundisoli</name>
    <dbReference type="NCBI Taxonomy" id="1849069"/>
    <lineage>
        <taxon>Archaea</taxon>
        <taxon>Methanobacteriati</taxon>
        <taxon>Methanobacteriota</taxon>
        <taxon>Stenosarchaea group</taxon>
        <taxon>Halobacteria</taxon>
        <taxon>Halobacteriales</taxon>
        <taxon>Natrialbaceae</taxon>
        <taxon>Saliphagus</taxon>
    </lineage>
</organism>
<dbReference type="PANTHER" id="PTHR30213:SF0">
    <property type="entry name" value="UPF0761 MEMBRANE PROTEIN YIHY"/>
    <property type="match status" value="1"/>
</dbReference>
<protein>
    <submittedName>
        <fullName evidence="7">YihY/virulence factor BrkB family protein</fullName>
    </submittedName>
</protein>
<dbReference type="EMBL" id="JBHSJG010000036">
    <property type="protein sequence ID" value="MFC4988332.1"/>
    <property type="molecule type" value="Genomic_DNA"/>
</dbReference>
<comment type="subcellular location">
    <subcellularLocation>
        <location evidence="1">Cell membrane</location>
        <topology evidence="1">Multi-pass membrane protein</topology>
    </subcellularLocation>
</comment>
<evidence type="ECO:0000256" key="1">
    <source>
        <dbReference type="ARBA" id="ARBA00004651"/>
    </source>
</evidence>
<dbReference type="Pfam" id="PF03631">
    <property type="entry name" value="Virul_fac_BrkB"/>
    <property type="match status" value="1"/>
</dbReference>
<gene>
    <name evidence="7" type="ORF">ACFPFO_11305</name>
</gene>
<evidence type="ECO:0000313" key="7">
    <source>
        <dbReference type="EMBL" id="MFC4988332.1"/>
    </source>
</evidence>
<dbReference type="AlphaFoldDB" id="A0ABD5QF25"/>
<keyword evidence="2" id="KW-1003">Cell membrane</keyword>
<keyword evidence="5 6" id="KW-0472">Membrane</keyword>
<evidence type="ECO:0000256" key="6">
    <source>
        <dbReference type="SAM" id="Phobius"/>
    </source>
</evidence>
<accession>A0ABD5QF25</accession>
<evidence type="ECO:0000256" key="4">
    <source>
        <dbReference type="ARBA" id="ARBA00022989"/>
    </source>
</evidence>
<sequence>MRETLTSIYATAQDRDITFLAAGFAYYAFVSLIPLVILAIVAGSIVGGEDLAERLVTSAGDLMPAAGDELLTDVLTTESGRAEATVVALAVAAWGAIKVFRGLSTAFDTVYASAADDSIVEQVVDGLIAVLAVAAALALMIALGVAIGFVRIPFAGLLSWAVLLVGLFFAFLPIYYRLPPVPVTVREALPGAALAAVGWVVLQVGFQIYAANAGQYEAYGAVGAVLVLVTWLYFAGILITLGAVVNVVLSDRAINATA</sequence>
<keyword evidence="8" id="KW-1185">Reference proteome</keyword>
<dbReference type="GO" id="GO:0005886">
    <property type="term" value="C:plasma membrane"/>
    <property type="evidence" value="ECO:0007669"/>
    <property type="project" value="UniProtKB-SubCell"/>
</dbReference>
<dbReference type="InterPro" id="IPR017039">
    <property type="entry name" value="Virul_fac_BrkB"/>
</dbReference>
<evidence type="ECO:0000256" key="2">
    <source>
        <dbReference type="ARBA" id="ARBA00022475"/>
    </source>
</evidence>
<feature type="transmembrane region" description="Helical" evidence="6">
    <location>
        <begin position="24"/>
        <end position="46"/>
    </location>
</feature>
<comment type="caution">
    <text evidence="7">The sequence shown here is derived from an EMBL/GenBank/DDBJ whole genome shotgun (WGS) entry which is preliminary data.</text>
</comment>
<feature type="transmembrane region" description="Helical" evidence="6">
    <location>
        <begin position="188"/>
        <end position="209"/>
    </location>
</feature>
<dbReference type="RefSeq" id="WP_224827165.1">
    <property type="nucleotide sequence ID" value="NZ_JAIVEF010000001.1"/>
</dbReference>
<evidence type="ECO:0000256" key="5">
    <source>
        <dbReference type="ARBA" id="ARBA00023136"/>
    </source>
</evidence>
<name>A0ABD5QF25_9EURY</name>
<keyword evidence="3 6" id="KW-0812">Transmembrane</keyword>
<keyword evidence="4 6" id="KW-1133">Transmembrane helix</keyword>
<proteinExistence type="predicted"/>
<feature type="transmembrane region" description="Helical" evidence="6">
    <location>
        <begin position="127"/>
        <end position="150"/>
    </location>
</feature>
<dbReference type="PANTHER" id="PTHR30213">
    <property type="entry name" value="INNER MEMBRANE PROTEIN YHJD"/>
    <property type="match status" value="1"/>
</dbReference>
<feature type="transmembrane region" description="Helical" evidence="6">
    <location>
        <begin position="221"/>
        <end position="249"/>
    </location>
</feature>
<dbReference type="Proteomes" id="UP001595925">
    <property type="component" value="Unassembled WGS sequence"/>
</dbReference>
<dbReference type="PIRSF" id="PIRSF035875">
    <property type="entry name" value="RNase_BN"/>
    <property type="match status" value="1"/>
</dbReference>